<evidence type="ECO:0000313" key="1">
    <source>
        <dbReference type="EMBL" id="EGI67666.1"/>
    </source>
</evidence>
<evidence type="ECO:0000313" key="2">
    <source>
        <dbReference type="Proteomes" id="UP000007755"/>
    </source>
</evidence>
<keyword evidence="2" id="KW-1185">Reference proteome</keyword>
<organism evidence="2">
    <name type="scientific">Acromyrmex echinatior</name>
    <name type="common">Panamanian leafcutter ant</name>
    <name type="synonym">Acromyrmex octospinosus echinatior</name>
    <dbReference type="NCBI Taxonomy" id="103372"/>
    <lineage>
        <taxon>Eukaryota</taxon>
        <taxon>Metazoa</taxon>
        <taxon>Ecdysozoa</taxon>
        <taxon>Arthropoda</taxon>
        <taxon>Hexapoda</taxon>
        <taxon>Insecta</taxon>
        <taxon>Pterygota</taxon>
        <taxon>Neoptera</taxon>
        <taxon>Endopterygota</taxon>
        <taxon>Hymenoptera</taxon>
        <taxon>Apocrita</taxon>
        <taxon>Aculeata</taxon>
        <taxon>Formicoidea</taxon>
        <taxon>Formicidae</taxon>
        <taxon>Myrmicinae</taxon>
        <taxon>Acromyrmex</taxon>
    </lineage>
</organism>
<dbReference type="EMBL" id="GL888090">
    <property type="protein sequence ID" value="EGI67666.1"/>
    <property type="molecule type" value="Genomic_DNA"/>
</dbReference>
<proteinExistence type="predicted"/>
<sequence length="453" mass="50959">MDNSPPMILILPYLMKVITSNNLRKVIAVTHHTLQRLNYSSYYVTSLWKRLTWYAQFEQTPFASRSTVQTQICQLRRNKLLRLISMHLHQIHYVSFSLFIWKHGATLTVKCLEDFVELYVGISLKFTVPSALALRTVSDRRLKSLDVQDYVPDKIVKIKAVGRTFNNSRSDAPTIVEGTAHRAHDTRAARSENGLAGAPRRSSLEVVPARDEWGRSLLLAMLLRARIIGLTCQVLASDLAVHVTTTALDINVQVTFRAFPHVTWSLADIRIIYSEKAKQLNWSVRLLDPIPVLLLKVSVQEHFSELEHFSEVLRKFISFLEFFIYILMPLRNVNPENCVSSCGCYDDDSCGVDGGGDVLDAASERLSPADFDGLLGGPRAAPATSNANLWLVVVAPGTSWTRPTTSTTAPNNRHTTTACSPDIYRQRSSSDSCHLDRHRNTYPCNAVNFLFNL</sequence>
<protein>
    <submittedName>
        <fullName evidence="1">Uncharacterized protein</fullName>
    </submittedName>
</protein>
<name>F4WDQ3_ACREC</name>
<dbReference type="Proteomes" id="UP000007755">
    <property type="component" value="Unassembled WGS sequence"/>
</dbReference>
<dbReference type="AlphaFoldDB" id="F4WDQ3"/>
<reference evidence="1" key="1">
    <citation type="submission" date="2011-02" db="EMBL/GenBank/DDBJ databases">
        <title>The genome of the leaf-cutting ant Acromyrmex echinatior suggests key adaptations to social evolution and fungus farming.</title>
        <authorList>
            <person name="Nygaard S."/>
            <person name="Zhang G."/>
        </authorList>
    </citation>
    <scope>NUCLEOTIDE SEQUENCE</scope>
</reference>
<accession>F4WDQ3</accession>
<gene>
    <name evidence="1" type="ORF">G5I_03711</name>
</gene>
<dbReference type="InParanoid" id="F4WDQ3"/>